<evidence type="ECO:0000256" key="1">
    <source>
        <dbReference type="SAM" id="Phobius"/>
    </source>
</evidence>
<comment type="caution">
    <text evidence="2">The sequence shown here is derived from an EMBL/GenBank/DDBJ whole genome shotgun (WGS) entry which is preliminary data.</text>
</comment>
<dbReference type="AlphaFoldDB" id="A0A917D2P6"/>
<proteinExistence type="predicted"/>
<reference evidence="2" key="2">
    <citation type="submission" date="2020-09" db="EMBL/GenBank/DDBJ databases">
        <authorList>
            <person name="Sun Q."/>
            <person name="Zhou Y."/>
        </authorList>
    </citation>
    <scope>NUCLEOTIDE SEQUENCE</scope>
    <source>
        <strain evidence="2">CGMCC 1.12987</strain>
    </source>
</reference>
<organism evidence="2 3">
    <name type="scientific">Paenibacillus abyssi</name>
    <dbReference type="NCBI Taxonomy" id="1340531"/>
    <lineage>
        <taxon>Bacteria</taxon>
        <taxon>Bacillati</taxon>
        <taxon>Bacillota</taxon>
        <taxon>Bacilli</taxon>
        <taxon>Bacillales</taxon>
        <taxon>Paenibacillaceae</taxon>
        <taxon>Paenibacillus</taxon>
    </lineage>
</organism>
<dbReference type="RefSeq" id="WP_188531600.1">
    <property type="nucleotide sequence ID" value="NZ_BMGR01000008.1"/>
</dbReference>
<dbReference type="EMBL" id="BMGR01000008">
    <property type="protein sequence ID" value="GGG08997.1"/>
    <property type="molecule type" value="Genomic_DNA"/>
</dbReference>
<feature type="transmembrane region" description="Helical" evidence="1">
    <location>
        <begin position="31"/>
        <end position="53"/>
    </location>
</feature>
<dbReference type="Proteomes" id="UP000644756">
    <property type="component" value="Unassembled WGS sequence"/>
</dbReference>
<reference evidence="2" key="1">
    <citation type="journal article" date="2014" name="Int. J. Syst. Evol. Microbiol.">
        <title>Complete genome sequence of Corynebacterium casei LMG S-19264T (=DSM 44701T), isolated from a smear-ripened cheese.</title>
        <authorList>
            <consortium name="US DOE Joint Genome Institute (JGI-PGF)"/>
            <person name="Walter F."/>
            <person name="Albersmeier A."/>
            <person name="Kalinowski J."/>
            <person name="Ruckert C."/>
        </authorList>
    </citation>
    <scope>NUCLEOTIDE SEQUENCE</scope>
    <source>
        <strain evidence="2">CGMCC 1.12987</strain>
    </source>
</reference>
<feature type="transmembrane region" description="Helical" evidence="1">
    <location>
        <begin position="59"/>
        <end position="83"/>
    </location>
</feature>
<gene>
    <name evidence="2" type="ORF">GCM10010916_27240</name>
</gene>
<name>A0A917D2P6_9BACL</name>
<protein>
    <submittedName>
        <fullName evidence="2">Uncharacterized protein</fullName>
    </submittedName>
</protein>
<keyword evidence="1" id="KW-0472">Membrane</keyword>
<keyword evidence="1" id="KW-1133">Transmembrane helix</keyword>
<sequence length="141" mass="16283">MQQFSVVLHEMRKWFESFGWYQLLRQFEMHLLFGGLGILVFRKLLYLLLPFGAYDTLQLIFFTIPLSAIAYHAFLIGAWMTLVSLKNFKYLPYAFWGYAAYILFPFTSISLSSLISAGVYAFLGYAVFKYSASSYAAVERA</sequence>
<evidence type="ECO:0000313" key="3">
    <source>
        <dbReference type="Proteomes" id="UP000644756"/>
    </source>
</evidence>
<keyword evidence="1" id="KW-0812">Transmembrane</keyword>
<feature type="transmembrane region" description="Helical" evidence="1">
    <location>
        <begin position="95"/>
        <end position="123"/>
    </location>
</feature>
<accession>A0A917D2P6</accession>
<keyword evidence="3" id="KW-1185">Reference proteome</keyword>
<evidence type="ECO:0000313" key="2">
    <source>
        <dbReference type="EMBL" id="GGG08997.1"/>
    </source>
</evidence>